<dbReference type="PANTHER" id="PTHR43569:SF2">
    <property type="entry name" value="AMIDOHYDROLASE-RELATED DOMAIN-CONTAINING PROTEIN"/>
    <property type="match status" value="1"/>
</dbReference>
<gene>
    <name evidence="3" type="ORF">BN869_000002296_1</name>
</gene>
<protein>
    <recommendedName>
        <fullName evidence="2">Amidohydrolase-related domain-containing protein</fullName>
    </recommendedName>
</protein>
<dbReference type="EMBL" id="CDPU01000004">
    <property type="protein sequence ID" value="CEO46241.1"/>
    <property type="molecule type" value="Genomic_DNA"/>
</dbReference>
<accession>A0A0B7JUT1</accession>
<dbReference type="AlphaFoldDB" id="A0A0B7JUT1"/>
<evidence type="ECO:0000256" key="1">
    <source>
        <dbReference type="ARBA" id="ARBA00038310"/>
    </source>
</evidence>
<reference evidence="3" key="1">
    <citation type="submission" date="2015-01" db="EMBL/GenBank/DDBJ databases">
        <authorList>
            <person name="Durling Mikael"/>
        </authorList>
    </citation>
    <scope>NUCLEOTIDE SEQUENCE</scope>
</reference>
<name>A0A0B7JUT1_BIOOC</name>
<dbReference type="InterPro" id="IPR052350">
    <property type="entry name" value="Metallo-dep_Lactonases"/>
</dbReference>
<comment type="similarity">
    <text evidence="1">Belongs to the metallo-dependent hydrolases superfamily.</text>
</comment>
<dbReference type="Gene3D" id="3.20.20.140">
    <property type="entry name" value="Metal-dependent hydrolases"/>
    <property type="match status" value="1"/>
</dbReference>
<organism evidence="3">
    <name type="scientific">Bionectria ochroleuca</name>
    <name type="common">Gliocladium roseum</name>
    <dbReference type="NCBI Taxonomy" id="29856"/>
    <lineage>
        <taxon>Eukaryota</taxon>
        <taxon>Fungi</taxon>
        <taxon>Dikarya</taxon>
        <taxon>Ascomycota</taxon>
        <taxon>Pezizomycotina</taxon>
        <taxon>Sordariomycetes</taxon>
        <taxon>Hypocreomycetidae</taxon>
        <taxon>Hypocreales</taxon>
        <taxon>Bionectriaceae</taxon>
        <taxon>Clonostachys</taxon>
    </lineage>
</organism>
<dbReference type="SUPFAM" id="SSF51556">
    <property type="entry name" value="Metallo-dependent hydrolases"/>
    <property type="match status" value="1"/>
</dbReference>
<dbReference type="GO" id="GO:0016787">
    <property type="term" value="F:hydrolase activity"/>
    <property type="evidence" value="ECO:0007669"/>
    <property type="project" value="InterPro"/>
</dbReference>
<proteinExistence type="inferred from homology"/>
<dbReference type="PANTHER" id="PTHR43569">
    <property type="entry name" value="AMIDOHYDROLASE"/>
    <property type="match status" value="1"/>
</dbReference>
<dbReference type="Pfam" id="PF04909">
    <property type="entry name" value="Amidohydro_2"/>
    <property type="match status" value="1"/>
</dbReference>
<feature type="domain" description="Amidohydrolase-related" evidence="2">
    <location>
        <begin position="210"/>
        <end position="344"/>
    </location>
</feature>
<evidence type="ECO:0000259" key="2">
    <source>
        <dbReference type="Pfam" id="PF04909"/>
    </source>
</evidence>
<dbReference type="InterPro" id="IPR032466">
    <property type="entry name" value="Metal_Hydrolase"/>
</dbReference>
<dbReference type="InterPro" id="IPR006680">
    <property type="entry name" value="Amidohydro-rel"/>
</dbReference>
<evidence type="ECO:0000313" key="3">
    <source>
        <dbReference type="EMBL" id="CEO46241.1"/>
    </source>
</evidence>
<sequence>MTSKHPEILVIDSHIHLFPKSEIDSISWLEAGHPLDGQHSVEDFRNASKSSTSVSGFIIIENDRKYDLHASEEGWEGPLKEISWYRRLALGEPKAGEGHAVEDSRLVLGLVPWAPLPSGPTTLETYLDRAKQVAGPAWPKVKGFRYLLQDKAPGTALRQDFIESLKLLGRRRFVFELCVDYHHKGKIQLDDTVELIKRAHADVGRQDEQVIVVLNHMLKPNLANPFDESNDEFRVWAAAVTLLGKFPRVYMKLSGALSEMSESTRLLNPPAVAEFLLPWFKVIIQAFGPQGIIFASDWPVCSIGVENAWAHWKSIVEVMCAKLDLDASDIEAIFAGTAKKSYNL</sequence>